<name>A0ABW6BA41_9SPHI</name>
<dbReference type="RefSeq" id="WP_377613325.1">
    <property type="nucleotide sequence ID" value="NZ_JBHUPA010000029.1"/>
</dbReference>
<proteinExistence type="predicted"/>
<dbReference type="Gene3D" id="3.40.50.2000">
    <property type="entry name" value="Glycogen Phosphorylase B"/>
    <property type="match status" value="1"/>
</dbReference>
<dbReference type="EMBL" id="JBHUPA010000029">
    <property type="protein sequence ID" value="MFD2965349.1"/>
    <property type="molecule type" value="Genomic_DNA"/>
</dbReference>
<organism evidence="1 2">
    <name type="scientific">Olivibacter jilunii</name>
    <dbReference type="NCBI Taxonomy" id="985016"/>
    <lineage>
        <taxon>Bacteria</taxon>
        <taxon>Pseudomonadati</taxon>
        <taxon>Bacteroidota</taxon>
        <taxon>Sphingobacteriia</taxon>
        <taxon>Sphingobacteriales</taxon>
        <taxon>Sphingobacteriaceae</taxon>
        <taxon>Olivibacter</taxon>
    </lineage>
</organism>
<keyword evidence="2" id="KW-1185">Reference proteome</keyword>
<evidence type="ECO:0008006" key="3">
    <source>
        <dbReference type="Google" id="ProtNLM"/>
    </source>
</evidence>
<gene>
    <name evidence="1" type="ORF">ACFS6J_26345</name>
</gene>
<comment type="caution">
    <text evidence="1">The sequence shown here is derived from an EMBL/GenBank/DDBJ whole genome shotgun (WGS) entry which is preliminary data.</text>
</comment>
<evidence type="ECO:0000313" key="1">
    <source>
        <dbReference type="EMBL" id="MFD2965349.1"/>
    </source>
</evidence>
<sequence>MNIFIGCIEICGMINTYARALRALGHSVTTCSYSKNKYYPTEKYDIEYDFWLDYLLGRKTDFPPGEPLTFMDKVVLKLRNETGLFEKKIERDFIDPFDVFIFIWAGQTLMAKSKDLSIISGKGKKIISVLVGSDVRYASAFQQEFSIDTKEWPVHYRESYSHYNHILRNVEKYSDIILSVPDQMGLAIRPYDHFHLPIDLKRLQFQVHDRDVPIIVHAPSAPAIKGTDIILNTLQRLKDDGLNFKLVHIQNMSNAKLLELLKDADILVDELILHGPGVLSLEAMGSGCAVATRFLESSPSCFRPPIVSIDANNIYERVKELIVNKHLRKELAIAGRKYVEENNDANKIAIELINKLDEKAGPHSYDYTPRFFLDKFIPEGPLTITDKAYNEQILRQWIEHAGQSIPSLKERGLI</sequence>
<dbReference type="Proteomes" id="UP001597560">
    <property type="component" value="Unassembled WGS sequence"/>
</dbReference>
<reference evidence="2" key="1">
    <citation type="journal article" date="2019" name="Int. J. Syst. Evol. Microbiol.">
        <title>The Global Catalogue of Microorganisms (GCM) 10K type strain sequencing project: providing services to taxonomists for standard genome sequencing and annotation.</title>
        <authorList>
            <consortium name="The Broad Institute Genomics Platform"/>
            <consortium name="The Broad Institute Genome Sequencing Center for Infectious Disease"/>
            <person name="Wu L."/>
            <person name="Ma J."/>
        </authorList>
    </citation>
    <scope>NUCLEOTIDE SEQUENCE [LARGE SCALE GENOMIC DNA]</scope>
    <source>
        <strain evidence="2">KCTC 23098</strain>
    </source>
</reference>
<evidence type="ECO:0000313" key="2">
    <source>
        <dbReference type="Proteomes" id="UP001597560"/>
    </source>
</evidence>
<accession>A0ABW6BA41</accession>
<dbReference type="SUPFAM" id="SSF53756">
    <property type="entry name" value="UDP-Glycosyltransferase/glycogen phosphorylase"/>
    <property type="match status" value="1"/>
</dbReference>
<protein>
    <recommendedName>
        <fullName evidence="3">Glycosyltransferase involved in cell wall biosynthesis</fullName>
    </recommendedName>
</protein>